<keyword evidence="3" id="KW-1185">Reference proteome</keyword>
<evidence type="ECO:0000259" key="1">
    <source>
        <dbReference type="Pfam" id="PF20722"/>
    </source>
</evidence>
<dbReference type="STRING" id="765257.A0A0C9ZJX9"/>
<sequence>MKLKQVGGRVQRDVQRYIIVVIAGATDLDVIIAIRALMEFRYLSQATAITSMTCNKIRASLQEFHDHKDALIENGFRCGEKMKHVLKHWHIPKLELMQSVVPSVERVSSILQWSADTTEHAHIEVIKDPASTTNNHNYDSQICQCLDCYEKCQLFDTALALHGSTTESIPVLPVGQDANGNDLDTYDGDECRNVLDDIWTLKRKVTNFFDVAAQLLAALPGSVPRLPHTFIAGSTAIHLNYDPSLKCIPIDTVVEQFSLPDLHGALGDYLNREGNIAQNFHTFGGQRRSPPDVHLPFKELDVWYKVHLQ</sequence>
<name>A0A0C9ZJX9_9AGAM</name>
<dbReference type="OrthoDB" id="3232986at2759"/>
<organism evidence="2 3">
    <name type="scientific">Pisolithus microcarpus 441</name>
    <dbReference type="NCBI Taxonomy" id="765257"/>
    <lineage>
        <taxon>Eukaryota</taxon>
        <taxon>Fungi</taxon>
        <taxon>Dikarya</taxon>
        <taxon>Basidiomycota</taxon>
        <taxon>Agaricomycotina</taxon>
        <taxon>Agaricomycetes</taxon>
        <taxon>Agaricomycetidae</taxon>
        <taxon>Boletales</taxon>
        <taxon>Sclerodermatineae</taxon>
        <taxon>Pisolithaceae</taxon>
        <taxon>Pisolithus</taxon>
    </lineage>
</organism>
<dbReference type="InterPro" id="IPR049233">
    <property type="entry name" value="DUF6830"/>
</dbReference>
<reference evidence="2 3" key="1">
    <citation type="submission" date="2014-04" db="EMBL/GenBank/DDBJ databases">
        <authorList>
            <consortium name="DOE Joint Genome Institute"/>
            <person name="Kuo A."/>
            <person name="Kohler A."/>
            <person name="Costa M.D."/>
            <person name="Nagy L.G."/>
            <person name="Floudas D."/>
            <person name="Copeland A."/>
            <person name="Barry K.W."/>
            <person name="Cichocki N."/>
            <person name="Veneault-Fourrey C."/>
            <person name="LaButti K."/>
            <person name="Lindquist E.A."/>
            <person name="Lipzen A."/>
            <person name="Lundell T."/>
            <person name="Morin E."/>
            <person name="Murat C."/>
            <person name="Sun H."/>
            <person name="Tunlid A."/>
            <person name="Henrissat B."/>
            <person name="Grigoriev I.V."/>
            <person name="Hibbett D.S."/>
            <person name="Martin F."/>
            <person name="Nordberg H.P."/>
            <person name="Cantor M.N."/>
            <person name="Hua S.X."/>
        </authorList>
    </citation>
    <scope>NUCLEOTIDE SEQUENCE [LARGE SCALE GENOMIC DNA]</scope>
    <source>
        <strain evidence="2 3">441</strain>
    </source>
</reference>
<evidence type="ECO:0000313" key="2">
    <source>
        <dbReference type="EMBL" id="KIK22772.1"/>
    </source>
</evidence>
<feature type="domain" description="DUF6830" evidence="1">
    <location>
        <begin position="207"/>
        <end position="309"/>
    </location>
</feature>
<dbReference type="AlphaFoldDB" id="A0A0C9ZJX9"/>
<dbReference type="Proteomes" id="UP000054018">
    <property type="component" value="Unassembled WGS sequence"/>
</dbReference>
<proteinExistence type="predicted"/>
<accession>A0A0C9ZJX9</accession>
<dbReference type="Pfam" id="PF20722">
    <property type="entry name" value="DUF6830"/>
    <property type="match status" value="1"/>
</dbReference>
<dbReference type="HOGENOM" id="CLU_064991_1_0_1"/>
<gene>
    <name evidence="2" type="ORF">PISMIDRAFT_11342</name>
</gene>
<reference evidence="3" key="2">
    <citation type="submission" date="2015-01" db="EMBL/GenBank/DDBJ databases">
        <title>Evolutionary Origins and Diversification of the Mycorrhizal Mutualists.</title>
        <authorList>
            <consortium name="DOE Joint Genome Institute"/>
            <consortium name="Mycorrhizal Genomics Consortium"/>
            <person name="Kohler A."/>
            <person name="Kuo A."/>
            <person name="Nagy L.G."/>
            <person name="Floudas D."/>
            <person name="Copeland A."/>
            <person name="Barry K.W."/>
            <person name="Cichocki N."/>
            <person name="Veneault-Fourrey C."/>
            <person name="LaButti K."/>
            <person name="Lindquist E.A."/>
            <person name="Lipzen A."/>
            <person name="Lundell T."/>
            <person name="Morin E."/>
            <person name="Murat C."/>
            <person name="Riley R."/>
            <person name="Ohm R."/>
            <person name="Sun H."/>
            <person name="Tunlid A."/>
            <person name="Henrissat B."/>
            <person name="Grigoriev I.V."/>
            <person name="Hibbett D.S."/>
            <person name="Martin F."/>
        </authorList>
    </citation>
    <scope>NUCLEOTIDE SEQUENCE [LARGE SCALE GENOMIC DNA]</scope>
    <source>
        <strain evidence="3">441</strain>
    </source>
</reference>
<dbReference type="EMBL" id="KN833735">
    <property type="protein sequence ID" value="KIK22772.1"/>
    <property type="molecule type" value="Genomic_DNA"/>
</dbReference>
<protein>
    <recommendedName>
        <fullName evidence="1">DUF6830 domain-containing protein</fullName>
    </recommendedName>
</protein>
<evidence type="ECO:0000313" key="3">
    <source>
        <dbReference type="Proteomes" id="UP000054018"/>
    </source>
</evidence>